<evidence type="ECO:0000256" key="8">
    <source>
        <dbReference type="RuleBase" id="RU000620"/>
    </source>
</evidence>
<keyword evidence="2 8" id="KW-0813">Transport</keyword>
<evidence type="ECO:0000256" key="1">
    <source>
        <dbReference type="ARBA" id="ARBA00002137"/>
    </source>
</evidence>
<protein>
    <recommendedName>
        <fullName evidence="8">High-potential iron-sulfur protein</fullName>
        <shortName evidence="8">HiPIP</shortName>
    </recommendedName>
</protein>
<dbReference type="InterPro" id="IPR000170">
    <property type="entry name" value="High_potential_FeS_prot"/>
</dbReference>
<keyword evidence="4 8" id="KW-0479">Metal-binding</keyword>
<evidence type="ECO:0000256" key="6">
    <source>
        <dbReference type="ARBA" id="ARBA00023004"/>
    </source>
</evidence>
<proteinExistence type="inferred from homology"/>
<sequence length="108" mass="11835">MSEHNPSRRVFLRTAALGLAAVPLARFATHSSRAQAQDLPKAEDGHALDYVNNAADSEHEKYQSGQKCESCAFWAGEEADGWGKCRHPQFSDVLVNAEGWCNTYAPKG</sequence>
<dbReference type="RefSeq" id="WP_189575930.1">
    <property type="nucleotide sequence ID" value="NZ_BMXV01000004.1"/>
</dbReference>
<keyword evidence="7 8" id="KW-0411">Iron-sulfur</keyword>
<evidence type="ECO:0000313" key="10">
    <source>
        <dbReference type="EMBL" id="GGY72818.1"/>
    </source>
</evidence>
<dbReference type="Gene3D" id="4.10.490.10">
    <property type="entry name" value="High potential iron-sulphur protein"/>
    <property type="match status" value="1"/>
</dbReference>
<evidence type="ECO:0000259" key="9">
    <source>
        <dbReference type="PROSITE" id="PS51373"/>
    </source>
</evidence>
<dbReference type="InterPro" id="IPR006311">
    <property type="entry name" value="TAT_signal"/>
</dbReference>
<reference evidence="11" key="1">
    <citation type="journal article" date="2019" name="Int. J. Syst. Evol. Microbiol.">
        <title>The Global Catalogue of Microorganisms (GCM) 10K type strain sequencing project: providing services to taxonomists for standard genome sequencing and annotation.</title>
        <authorList>
            <consortium name="The Broad Institute Genomics Platform"/>
            <consortium name="The Broad Institute Genome Sequencing Center for Infectious Disease"/>
            <person name="Wu L."/>
            <person name="Ma J."/>
        </authorList>
    </citation>
    <scope>NUCLEOTIDE SEQUENCE [LARGE SCALE GENOMIC DNA]</scope>
    <source>
        <strain evidence="11">KCTC 22280</strain>
    </source>
</reference>
<organism evidence="10 11">
    <name type="scientific">Marinobacter zhanjiangensis</name>
    <dbReference type="NCBI Taxonomy" id="578215"/>
    <lineage>
        <taxon>Bacteria</taxon>
        <taxon>Pseudomonadati</taxon>
        <taxon>Pseudomonadota</taxon>
        <taxon>Gammaproteobacteria</taxon>
        <taxon>Pseudomonadales</taxon>
        <taxon>Marinobacteraceae</taxon>
        <taxon>Marinobacter</taxon>
    </lineage>
</organism>
<gene>
    <name evidence="10" type="ORF">GCM10007071_19880</name>
</gene>
<evidence type="ECO:0000256" key="7">
    <source>
        <dbReference type="ARBA" id="ARBA00023014"/>
    </source>
</evidence>
<keyword evidence="6 8" id="KW-0408">Iron</keyword>
<dbReference type="PROSITE" id="PS51318">
    <property type="entry name" value="TAT"/>
    <property type="match status" value="1"/>
</dbReference>
<evidence type="ECO:0000256" key="2">
    <source>
        <dbReference type="ARBA" id="ARBA00022448"/>
    </source>
</evidence>
<name>A0ABQ3B3B6_9GAMM</name>
<keyword evidence="3 8" id="KW-0004">4Fe-4S</keyword>
<feature type="domain" description="High potential iron-sulfur proteins family profile" evidence="9">
    <location>
        <begin position="32"/>
        <end position="108"/>
    </location>
</feature>
<evidence type="ECO:0000313" key="11">
    <source>
        <dbReference type="Proteomes" id="UP000601597"/>
    </source>
</evidence>
<comment type="similarity">
    <text evidence="8">Belongs to the high-potential iron-sulfur protein (HiPIP) family.</text>
</comment>
<keyword evidence="11" id="KW-1185">Reference proteome</keyword>
<evidence type="ECO:0000256" key="5">
    <source>
        <dbReference type="ARBA" id="ARBA00022982"/>
    </source>
</evidence>
<dbReference type="Proteomes" id="UP000601597">
    <property type="component" value="Unassembled WGS sequence"/>
</dbReference>
<dbReference type="Pfam" id="PF01355">
    <property type="entry name" value="HIPIP"/>
    <property type="match status" value="1"/>
</dbReference>
<evidence type="ECO:0000256" key="3">
    <source>
        <dbReference type="ARBA" id="ARBA00022485"/>
    </source>
</evidence>
<comment type="caution">
    <text evidence="10">The sequence shown here is derived from an EMBL/GenBank/DDBJ whole genome shotgun (WGS) entry which is preliminary data.</text>
</comment>
<evidence type="ECO:0000256" key="4">
    <source>
        <dbReference type="ARBA" id="ARBA00022723"/>
    </source>
</evidence>
<keyword evidence="5 8" id="KW-0249">Electron transport</keyword>
<comment type="function">
    <text evidence="1 8">Specific class of high-redox-potential 4Fe-4S ferredoxins. Functions in anaerobic electron transport in most purple and in some other photosynthetic bacteria and in at least one genus (Paracoccus) of halophilic, denitrifying bacteria.</text>
</comment>
<dbReference type="SUPFAM" id="SSF57652">
    <property type="entry name" value="HIPIP (high potential iron protein)"/>
    <property type="match status" value="1"/>
</dbReference>
<dbReference type="InterPro" id="IPR036369">
    <property type="entry name" value="HIPIP_sf"/>
</dbReference>
<accession>A0ABQ3B3B6</accession>
<dbReference type="EMBL" id="BMXV01000004">
    <property type="protein sequence ID" value="GGY72818.1"/>
    <property type="molecule type" value="Genomic_DNA"/>
</dbReference>
<comment type="subunit">
    <text evidence="8">Homodimer.</text>
</comment>
<dbReference type="PROSITE" id="PS51373">
    <property type="entry name" value="HIPIP"/>
    <property type="match status" value="1"/>
</dbReference>